<protein>
    <submittedName>
        <fullName evidence="1">Uncharacterized protein</fullName>
    </submittedName>
</protein>
<proteinExistence type="predicted"/>
<evidence type="ECO:0000313" key="1">
    <source>
        <dbReference type="EMBL" id="NII07208.1"/>
    </source>
</evidence>
<sequence length="75" mass="8178">MPFKEMISGGAGEAAWTARVEPLESNRYLLDEVRAVGSGRSETVGLVFSTMDHLCKYAQEVAESMAGRKIRAADE</sequence>
<comment type="caution">
    <text evidence="1">The sequence shown here is derived from an EMBL/GenBank/DDBJ whole genome shotgun (WGS) entry which is preliminary data.</text>
</comment>
<dbReference type="EMBL" id="JAARLZ010000006">
    <property type="protein sequence ID" value="NII07208.1"/>
    <property type="molecule type" value="Genomic_DNA"/>
</dbReference>
<accession>A0A7X5UBI8</accession>
<name>A0A7X5UBI8_9GAMM</name>
<reference evidence="1 2" key="1">
    <citation type="submission" date="2020-03" db="EMBL/GenBank/DDBJ databases">
        <authorList>
            <person name="Lai Q."/>
        </authorList>
    </citation>
    <scope>NUCLEOTIDE SEQUENCE [LARGE SCALE GENOMIC DNA]</scope>
    <source>
        <strain evidence="1 2">CCUG 25036</strain>
    </source>
</reference>
<dbReference type="AlphaFoldDB" id="A0A7X5UBI8"/>
<keyword evidence="2" id="KW-1185">Reference proteome</keyword>
<evidence type="ECO:0000313" key="2">
    <source>
        <dbReference type="Proteomes" id="UP000490980"/>
    </source>
</evidence>
<dbReference type="Proteomes" id="UP000490980">
    <property type="component" value="Unassembled WGS sequence"/>
</dbReference>
<organism evidence="1 2">
    <name type="scientific">Luteibacter anthropi</name>
    <dbReference type="NCBI Taxonomy" id="564369"/>
    <lineage>
        <taxon>Bacteria</taxon>
        <taxon>Pseudomonadati</taxon>
        <taxon>Pseudomonadota</taxon>
        <taxon>Gammaproteobacteria</taxon>
        <taxon>Lysobacterales</taxon>
        <taxon>Rhodanobacteraceae</taxon>
        <taxon>Luteibacter</taxon>
    </lineage>
</organism>
<dbReference type="RefSeq" id="WP_166948898.1">
    <property type="nucleotide sequence ID" value="NZ_JAARLZ010000006.1"/>
</dbReference>
<gene>
    <name evidence="1" type="ORF">HBF25_12520</name>
</gene>